<organism evidence="6 7">
    <name type="scientific">Agaribacillus aureus</name>
    <dbReference type="NCBI Taxonomy" id="3051825"/>
    <lineage>
        <taxon>Bacteria</taxon>
        <taxon>Pseudomonadati</taxon>
        <taxon>Bacteroidota</taxon>
        <taxon>Cytophagia</taxon>
        <taxon>Cytophagales</taxon>
        <taxon>Splendidivirgaceae</taxon>
        <taxon>Agaribacillus</taxon>
    </lineage>
</organism>
<evidence type="ECO:0000256" key="3">
    <source>
        <dbReference type="ARBA" id="ARBA00023082"/>
    </source>
</evidence>
<comment type="caution">
    <text evidence="6">The sequence shown here is derived from an EMBL/GenBank/DDBJ whole genome shotgun (WGS) entry which is preliminary data.</text>
</comment>
<reference evidence="6" key="1">
    <citation type="submission" date="2023-06" db="EMBL/GenBank/DDBJ databases">
        <title>Genomic of Agaribacillus aureum.</title>
        <authorList>
            <person name="Wang G."/>
        </authorList>
    </citation>
    <scope>NUCLEOTIDE SEQUENCE</scope>
    <source>
        <strain evidence="6">BMA12</strain>
    </source>
</reference>
<evidence type="ECO:0000256" key="2">
    <source>
        <dbReference type="ARBA" id="ARBA00023015"/>
    </source>
</evidence>
<keyword evidence="4" id="KW-0238">DNA-binding</keyword>
<protein>
    <submittedName>
        <fullName evidence="6">Sigma-70 family RNA polymerase sigma factor</fullName>
    </submittedName>
</protein>
<dbReference type="InterPro" id="IPR013325">
    <property type="entry name" value="RNA_pol_sigma_r2"/>
</dbReference>
<keyword evidence="7" id="KW-1185">Reference proteome</keyword>
<dbReference type="Gene3D" id="1.10.1740.10">
    <property type="match status" value="1"/>
</dbReference>
<proteinExistence type="inferred from homology"/>
<keyword evidence="3" id="KW-0731">Sigma factor</keyword>
<keyword evidence="5" id="KW-0804">Transcription</keyword>
<dbReference type="Gene3D" id="1.10.10.10">
    <property type="entry name" value="Winged helix-like DNA-binding domain superfamily/Winged helix DNA-binding domain"/>
    <property type="match status" value="2"/>
</dbReference>
<evidence type="ECO:0000256" key="4">
    <source>
        <dbReference type="ARBA" id="ARBA00023125"/>
    </source>
</evidence>
<evidence type="ECO:0000313" key="7">
    <source>
        <dbReference type="Proteomes" id="UP001172083"/>
    </source>
</evidence>
<dbReference type="PANTHER" id="PTHR43133:SF8">
    <property type="entry name" value="RNA POLYMERASE SIGMA FACTOR HI_1459-RELATED"/>
    <property type="match status" value="1"/>
</dbReference>
<dbReference type="Proteomes" id="UP001172083">
    <property type="component" value="Unassembled WGS sequence"/>
</dbReference>
<evidence type="ECO:0000313" key="6">
    <source>
        <dbReference type="EMBL" id="MDN5214690.1"/>
    </source>
</evidence>
<keyword evidence="2" id="KW-0805">Transcription regulation</keyword>
<gene>
    <name evidence="6" type="ORF">QQ020_21605</name>
</gene>
<name>A0ABT8LAA1_9BACT</name>
<accession>A0ABT8LAA1</accession>
<dbReference type="InterPro" id="IPR036388">
    <property type="entry name" value="WH-like_DNA-bd_sf"/>
</dbReference>
<dbReference type="SUPFAM" id="SSF88946">
    <property type="entry name" value="Sigma2 domain of RNA polymerase sigma factors"/>
    <property type="match status" value="1"/>
</dbReference>
<evidence type="ECO:0000256" key="1">
    <source>
        <dbReference type="ARBA" id="ARBA00010641"/>
    </source>
</evidence>
<comment type="similarity">
    <text evidence="1">Belongs to the sigma-70 factor family. ECF subfamily.</text>
</comment>
<dbReference type="InterPro" id="IPR014284">
    <property type="entry name" value="RNA_pol_sigma-70_dom"/>
</dbReference>
<dbReference type="RefSeq" id="WP_346760029.1">
    <property type="nucleotide sequence ID" value="NZ_JAUJEB010000005.1"/>
</dbReference>
<evidence type="ECO:0000256" key="5">
    <source>
        <dbReference type="ARBA" id="ARBA00023163"/>
    </source>
</evidence>
<dbReference type="InterPro" id="IPR013324">
    <property type="entry name" value="RNA_pol_sigma_r3/r4-like"/>
</dbReference>
<dbReference type="NCBIfam" id="TIGR02937">
    <property type="entry name" value="sigma70-ECF"/>
    <property type="match status" value="1"/>
</dbReference>
<dbReference type="PANTHER" id="PTHR43133">
    <property type="entry name" value="RNA POLYMERASE ECF-TYPE SIGMA FACTO"/>
    <property type="match status" value="1"/>
</dbReference>
<dbReference type="InterPro" id="IPR039425">
    <property type="entry name" value="RNA_pol_sigma-70-like"/>
</dbReference>
<dbReference type="EMBL" id="JAUJEB010000005">
    <property type="protein sequence ID" value="MDN5214690.1"/>
    <property type="molecule type" value="Genomic_DNA"/>
</dbReference>
<sequence length="267" mass="31621">MKKNANKYDEQQILDGIKKNDSKVFEYLVCKLKHPVCNFILNNSGTCTEAEDNFHDTWTIVIGKIHNDEYKPENFAGFFNKISRIIWLKELIRKKKEKLIGELPETILNDIYLLKEYKEFFTEDLSDIVNKALLKLDMKCQEILTLAYKEKLKHKEIAKKIDYPVKNIKVKLYNCIEELFETIIKDTNVLGEYQEILTNDLYDIVNKAMLKLDIKCKEILTLAYKENLKHKEIAEEMKYSVDFCRVKIYRCKNKLLEILMVDLISKN</sequence>
<dbReference type="SUPFAM" id="SSF88659">
    <property type="entry name" value="Sigma3 and sigma4 domains of RNA polymerase sigma factors"/>
    <property type="match status" value="2"/>
</dbReference>